<evidence type="ECO:0000256" key="1">
    <source>
        <dbReference type="SAM" id="MobiDB-lite"/>
    </source>
</evidence>
<dbReference type="EMBL" id="JABWUV010000009">
    <property type="protein sequence ID" value="KAF6330184.1"/>
    <property type="molecule type" value="Genomic_DNA"/>
</dbReference>
<dbReference type="AlphaFoldDB" id="A0A7J7VYD2"/>
<feature type="region of interest" description="Disordered" evidence="1">
    <location>
        <begin position="125"/>
        <end position="147"/>
    </location>
</feature>
<name>A0A7J7VYD2_MYOMY</name>
<reference evidence="2 3" key="1">
    <citation type="journal article" date="2020" name="Nature">
        <title>Six reference-quality genomes reveal evolution of bat adaptations.</title>
        <authorList>
            <person name="Jebb D."/>
            <person name="Huang Z."/>
            <person name="Pippel M."/>
            <person name="Hughes G.M."/>
            <person name="Lavrichenko K."/>
            <person name="Devanna P."/>
            <person name="Winkler S."/>
            <person name="Jermiin L.S."/>
            <person name="Skirmuntt E.C."/>
            <person name="Katzourakis A."/>
            <person name="Burkitt-Gray L."/>
            <person name="Ray D.A."/>
            <person name="Sullivan K.A.M."/>
            <person name="Roscito J.G."/>
            <person name="Kirilenko B.M."/>
            <person name="Davalos L.M."/>
            <person name="Corthals A.P."/>
            <person name="Power M.L."/>
            <person name="Jones G."/>
            <person name="Ransome R.D."/>
            <person name="Dechmann D.K.N."/>
            <person name="Locatelli A.G."/>
            <person name="Puechmaille S.J."/>
            <person name="Fedrigo O."/>
            <person name="Jarvis E.D."/>
            <person name="Hiller M."/>
            <person name="Vernes S.C."/>
            <person name="Myers E.W."/>
            <person name="Teeling E.C."/>
        </authorList>
    </citation>
    <scope>NUCLEOTIDE SEQUENCE [LARGE SCALE GENOMIC DNA]</scope>
    <source>
        <strain evidence="2">MMyoMyo1</strain>
        <tissue evidence="2">Flight muscle</tissue>
    </source>
</reference>
<comment type="caution">
    <text evidence="2">The sequence shown here is derived from an EMBL/GenBank/DDBJ whole genome shotgun (WGS) entry which is preliminary data.</text>
</comment>
<evidence type="ECO:0000313" key="2">
    <source>
        <dbReference type="EMBL" id="KAF6330184.1"/>
    </source>
</evidence>
<keyword evidence="3" id="KW-1185">Reference proteome</keyword>
<proteinExistence type="predicted"/>
<organism evidence="2 3">
    <name type="scientific">Myotis myotis</name>
    <name type="common">Greater mouse-eared bat</name>
    <name type="synonym">Vespertilio myotis</name>
    <dbReference type="NCBI Taxonomy" id="51298"/>
    <lineage>
        <taxon>Eukaryota</taxon>
        <taxon>Metazoa</taxon>
        <taxon>Chordata</taxon>
        <taxon>Craniata</taxon>
        <taxon>Vertebrata</taxon>
        <taxon>Euteleostomi</taxon>
        <taxon>Mammalia</taxon>
        <taxon>Eutheria</taxon>
        <taxon>Laurasiatheria</taxon>
        <taxon>Chiroptera</taxon>
        <taxon>Yangochiroptera</taxon>
        <taxon>Vespertilionidae</taxon>
        <taxon>Myotis</taxon>
    </lineage>
</organism>
<gene>
    <name evidence="2" type="ORF">mMyoMyo1_012195</name>
</gene>
<evidence type="ECO:0000313" key="3">
    <source>
        <dbReference type="Proteomes" id="UP000527355"/>
    </source>
</evidence>
<protein>
    <submittedName>
        <fullName evidence="2">Uncharacterized protein</fullName>
    </submittedName>
</protein>
<dbReference type="Proteomes" id="UP000527355">
    <property type="component" value="Unassembled WGS sequence"/>
</dbReference>
<sequence>MAAAAAASGTRPLRFRPLRGAVASDWPAPRAPPEVALPAPEAALPAAARRWGFLPGRGRGRWNCHQDRAAGTRSNERTELCGSGPPCSLDGGAGRQWPAWAAQGARGGHRLLLMHSVIGGGHGHGNWFPTRKPRPRAVTQCAPVGQQ</sequence>
<accession>A0A7J7VYD2</accession>